<evidence type="ECO:0008006" key="5">
    <source>
        <dbReference type="Google" id="ProtNLM"/>
    </source>
</evidence>
<comment type="caution">
    <text evidence="3">The sequence shown here is derived from an EMBL/GenBank/DDBJ whole genome shotgun (WGS) entry which is preliminary data.</text>
</comment>
<evidence type="ECO:0000256" key="1">
    <source>
        <dbReference type="SAM" id="MobiDB-lite"/>
    </source>
</evidence>
<evidence type="ECO:0000313" key="3">
    <source>
        <dbReference type="EMBL" id="PND30387.1"/>
    </source>
</evidence>
<dbReference type="RefSeq" id="WP_102775700.1">
    <property type="nucleotide sequence ID" value="NZ_POQS01000009.1"/>
</dbReference>
<dbReference type="EMBL" id="POQS01000009">
    <property type="protein sequence ID" value="PND30387.1"/>
    <property type="molecule type" value="Genomic_DNA"/>
</dbReference>
<feature type="compositionally biased region" description="Low complexity" evidence="1">
    <location>
        <begin position="83"/>
        <end position="94"/>
    </location>
</feature>
<dbReference type="PROSITE" id="PS51257">
    <property type="entry name" value="PROKAR_LIPOPROTEIN"/>
    <property type="match status" value="1"/>
</dbReference>
<reference evidence="3 4" key="1">
    <citation type="submission" date="2018-01" db="EMBL/GenBank/DDBJ databases">
        <title>The draft genome of an aniline degradation strain ANB-1.</title>
        <authorList>
            <person name="Zhang L."/>
            <person name="Jiang J."/>
        </authorList>
    </citation>
    <scope>NUCLEOTIDE SEQUENCE [LARGE SCALE GENOMIC DNA]</scope>
    <source>
        <strain evidence="3 4">ANB-1</strain>
    </source>
</reference>
<keyword evidence="2" id="KW-0732">Signal</keyword>
<name>A0A2N8KAB0_9BURK</name>
<sequence length="260" mass="27183">MTARVDNIVTRSRKLSVMGLLLAGTAIGAAGCAQQKTEGYYDPPAESTVTDAQYQGSGAGYRTVIRAPSQVQIALKPDARKPQNQAQQAAAAGAETTEDGQTVPEHAEGGGGSAGAATAAAAPAPAPNAAAHSLVPQPQTYMGTLPCFSPVMQCTAQRVTLTLAPNGRWRGRTAYLENDPQKGQPVAEQGCWDATDERPPRVILMDGQGNARVEFVVAANNVLRVRSIAGQTPNLNYNLTRQPDLDPIDELAKAAAPKCP</sequence>
<feature type="chain" id="PRO_5014970660" description="Copper resistance protein NlpE" evidence="2">
    <location>
        <begin position="30"/>
        <end position="260"/>
    </location>
</feature>
<feature type="signal peptide" evidence="2">
    <location>
        <begin position="1"/>
        <end position="29"/>
    </location>
</feature>
<dbReference type="InterPro" id="IPR043176">
    <property type="entry name" value="NlpE_N_sf"/>
</dbReference>
<accession>A0A2N8KAB0</accession>
<dbReference type="Pfam" id="PF04170">
    <property type="entry name" value="NlpE"/>
    <property type="match status" value="1"/>
</dbReference>
<organism evidence="3 4">
    <name type="scientific">Achromobacter pulmonis</name>
    <dbReference type="NCBI Taxonomy" id="1389932"/>
    <lineage>
        <taxon>Bacteria</taxon>
        <taxon>Pseudomonadati</taxon>
        <taxon>Pseudomonadota</taxon>
        <taxon>Betaproteobacteria</taxon>
        <taxon>Burkholderiales</taxon>
        <taxon>Alcaligenaceae</taxon>
        <taxon>Achromobacter</taxon>
    </lineage>
</organism>
<dbReference type="Proteomes" id="UP000235994">
    <property type="component" value="Unassembled WGS sequence"/>
</dbReference>
<protein>
    <recommendedName>
        <fullName evidence="5">Copper resistance protein NlpE</fullName>
    </recommendedName>
</protein>
<feature type="region of interest" description="Disordered" evidence="1">
    <location>
        <begin position="76"/>
        <end position="121"/>
    </location>
</feature>
<dbReference type="InterPro" id="IPR007298">
    <property type="entry name" value="Cu-R_lipoprotein_NlpE"/>
</dbReference>
<evidence type="ECO:0000256" key="2">
    <source>
        <dbReference type="SAM" id="SignalP"/>
    </source>
</evidence>
<dbReference type="Gene3D" id="2.40.128.300">
    <property type="match status" value="1"/>
</dbReference>
<dbReference type="AlphaFoldDB" id="A0A2N8KAB0"/>
<proteinExistence type="predicted"/>
<keyword evidence="4" id="KW-1185">Reference proteome</keyword>
<evidence type="ECO:0000313" key="4">
    <source>
        <dbReference type="Proteomes" id="UP000235994"/>
    </source>
</evidence>
<gene>
    <name evidence="3" type="ORF">C1I89_28800</name>
</gene>